<dbReference type="EMBL" id="JARBJD010000231">
    <property type="protein sequence ID" value="KAK2946304.1"/>
    <property type="molecule type" value="Genomic_DNA"/>
</dbReference>
<comment type="caution">
    <text evidence="2">The sequence shown here is derived from an EMBL/GenBank/DDBJ whole genome shotgun (WGS) entry which is preliminary data.</text>
</comment>
<feature type="transmembrane region" description="Helical" evidence="1">
    <location>
        <begin position="1016"/>
        <end position="1040"/>
    </location>
</feature>
<sequence length="1063" mass="116661">MLVPLLVSIASGLTHIRNDVIFYEGFDFKDEDRAEMLRFINPTQEIHFKTCTFTSIIAQTEAGGAILCQNTSMDFTLEGSTFTSCSSSQMSGGALSYSASKDTCKLTITKCQFVSCSAKQNGGALFLDFTNMNGRIITVSSNTFGTEDSANHCDGYGDNIYASSPTLATQSLQIDWTDTIPNNEGIVFTTEQKELYWADDTIADMSLLFFVYPYDQQIMFCSQTEGSDNLYCGLSVLPCQTIEIASAQAKGPMRVVIGSDNTIETTYHPPKPVFTLWSEMRPTLSFTKQAQIYVDNEQQQSTYCTIHNFNFVVETNTPVTTPFILVDAGKLIFDDIDFEAKAGQTEFPRIFLQTTGGSVIISSSSLSCLTSGAPTLLINKGFVEVSGSNFFNNPSEISLKTSVISISSGFITLSHNIFQRTTFSGESFIKCTGDGTVQIIRSDADSLTSTESGAFLHAHNTHTATDHMRIALYGTTLSNCVSTGDQTKGGALYCCGNATFRLNGVTMDANACGRGGQGTSLYIESQSGWNAYGISLMTLCFADDAHKTDHKIYVKGQSLDKAISGRWSGAFTYTENLGYDDFNTIWGEDTMNPEASGPLVYYQYPYTSGNIFVNDKYWDRKGCGQKQLPCKSLDSALSAIKVSGYSDPATCYIATDTTMNVELTIKLATMIMKGKDNDHTFVEVGPQAHFFVPVDAGMVSKLTLHSLDFSFSDQASRTKPWVEINKNDFEIVMCDFCRSTELLLTNHPLLSLSDTTCTISTVSFHHISSGNVGVLSAKSSTIEVDNVQITGVDYNQNDEPEICSWDSSFFIVENSSLSLVQTTVEDYTEGAIRATQSKITLEGSFFQTKQHDKTFPSLQHIIHATRSSEVQVINTGRHPDMNPPFWFKLDDTSKFEVSGATQHPPFFTPTITEVKAKKTSKLTINLNGTLLIPCQLQIAIVCVDADGTSGKQIVVPIVASEWTEETINKIVIEKPALKSLDSSKNWTAKIVFGPNLEFSTDSFQVYDAKKSAFAKVVWVIPFVVVVVLGAAAVLIVLLCVRKRRTGPFKYKAINDNNSIEDKS</sequence>
<evidence type="ECO:0000256" key="1">
    <source>
        <dbReference type="SAM" id="Phobius"/>
    </source>
</evidence>
<keyword evidence="1" id="KW-0812">Transmembrane</keyword>
<gene>
    <name evidence="2" type="ORF">BLNAU_18754</name>
</gene>
<keyword evidence="1" id="KW-0472">Membrane</keyword>
<accession>A0ABQ9X3G9</accession>
<reference evidence="2 3" key="1">
    <citation type="journal article" date="2022" name="bioRxiv">
        <title>Genomics of Preaxostyla Flagellates Illuminates Evolutionary Transitions and the Path Towards Mitochondrial Loss.</title>
        <authorList>
            <person name="Novak L.V.F."/>
            <person name="Treitli S.C."/>
            <person name="Pyrih J."/>
            <person name="Halakuc P."/>
            <person name="Pipaliya S.V."/>
            <person name="Vacek V."/>
            <person name="Brzon O."/>
            <person name="Soukal P."/>
            <person name="Eme L."/>
            <person name="Dacks J.B."/>
            <person name="Karnkowska A."/>
            <person name="Elias M."/>
            <person name="Hampl V."/>
        </authorList>
    </citation>
    <scope>NUCLEOTIDE SEQUENCE [LARGE SCALE GENOMIC DNA]</scope>
    <source>
        <strain evidence="2">NAU3</strain>
        <tissue evidence="2">Gut</tissue>
    </source>
</reference>
<keyword evidence="3" id="KW-1185">Reference proteome</keyword>
<evidence type="ECO:0000313" key="3">
    <source>
        <dbReference type="Proteomes" id="UP001281761"/>
    </source>
</evidence>
<name>A0ABQ9X3G9_9EUKA</name>
<evidence type="ECO:0000313" key="2">
    <source>
        <dbReference type="EMBL" id="KAK2946304.1"/>
    </source>
</evidence>
<protein>
    <submittedName>
        <fullName evidence="2">Uncharacterized protein</fullName>
    </submittedName>
</protein>
<proteinExistence type="predicted"/>
<dbReference type="Proteomes" id="UP001281761">
    <property type="component" value="Unassembled WGS sequence"/>
</dbReference>
<organism evidence="2 3">
    <name type="scientific">Blattamonas nauphoetae</name>
    <dbReference type="NCBI Taxonomy" id="2049346"/>
    <lineage>
        <taxon>Eukaryota</taxon>
        <taxon>Metamonada</taxon>
        <taxon>Preaxostyla</taxon>
        <taxon>Oxymonadida</taxon>
        <taxon>Blattamonas</taxon>
    </lineage>
</organism>
<keyword evidence="1" id="KW-1133">Transmembrane helix</keyword>